<dbReference type="InterPro" id="IPR002508">
    <property type="entry name" value="MurNAc-LAA_cat"/>
</dbReference>
<dbReference type="RefSeq" id="WP_113036308.1">
    <property type="nucleotide sequence ID" value="NZ_QMFB01000044.1"/>
</dbReference>
<dbReference type="CDD" id="cd02696">
    <property type="entry name" value="MurNAc-LAA"/>
    <property type="match status" value="1"/>
</dbReference>
<dbReference type="SMART" id="SM00646">
    <property type="entry name" value="Ami_3"/>
    <property type="match status" value="1"/>
</dbReference>
<dbReference type="OrthoDB" id="9806267at2"/>
<sequence>MRKFPRHVVVWMNFHGGLKIVSTAILVLMIGFIFSYELPSTKTWTYWTMPLSGKTIAIDAGHGGPDGGAESAQGVIEKDINLAISLYLRDYLQQAGAIVVMTREQDNDLASPDTKGLSRRKTEDLQKRVEFIRKQKSNLLISIHLNSFPSAKWSGAQTFYYPSNKDNVTLANLIQRELKLNLENTDRVSKQVDTVFLLKSLQIPGALVEVGFLSNPEESRLMAREDYQKKVAASIYQGILRYYSGEKQDGENGTAGASKKG</sequence>
<dbReference type="EMBL" id="QMFB01000044">
    <property type="protein sequence ID" value="RAV10290.1"/>
    <property type="molecule type" value="Genomic_DNA"/>
</dbReference>
<dbReference type="Gene3D" id="3.40.630.40">
    <property type="entry name" value="Zn-dependent exopeptidases"/>
    <property type="match status" value="1"/>
</dbReference>
<dbReference type="NCBIfam" id="TIGR02883">
    <property type="entry name" value="spore_cwlD"/>
    <property type="match status" value="1"/>
</dbReference>
<dbReference type="Proteomes" id="UP000250369">
    <property type="component" value="Unassembled WGS sequence"/>
</dbReference>
<evidence type="ECO:0000259" key="3">
    <source>
        <dbReference type="SMART" id="SM00646"/>
    </source>
</evidence>
<evidence type="ECO:0000313" key="5">
    <source>
        <dbReference type="Proteomes" id="UP000250369"/>
    </source>
</evidence>
<keyword evidence="1 4" id="KW-0378">Hydrolase</keyword>
<feature type="transmembrane region" description="Helical" evidence="2">
    <location>
        <begin position="20"/>
        <end position="39"/>
    </location>
</feature>
<dbReference type="GO" id="GO:0009253">
    <property type="term" value="P:peptidoglycan catabolic process"/>
    <property type="evidence" value="ECO:0007669"/>
    <property type="project" value="InterPro"/>
</dbReference>
<dbReference type="GO" id="GO:0030288">
    <property type="term" value="C:outer membrane-bounded periplasmic space"/>
    <property type="evidence" value="ECO:0007669"/>
    <property type="project" value="TreeGrafter"/>
</dbReference>
<organism evidence="4 5">
    <name type="scientific">Paenibacillus contaminans</name>
    <dbReference type="NCBI Taxonomy" id="450362"/>
    <lineage>
        <taxon>Bacteria</taxon>
        <taxon>Bacillati</taxon>
        <taxon>Bacillota</taxon>
        <taxon>Bacilli</taxon>
        <taxon>Bacillales</taxon>
        <taxon>Paenibacillaceae</taxon>
        <taxon>Paenibacillus</taxon>
    </lineage>
</organism>
<evidence type="ECO:0000256" key="2">
    <source>
        <dbReference type="SAM" id="Phobius"/>
    </source>
</evidence>
<proteinExistence type="predicted"/>
<dbReference type="InterPro" id="IPR014234">
    <property type="entry name" value="Spore_CwlD"/>
</dbReference>
<keyword evidence="2" id="KW-0472">Membrane</keyword>
<dbReference type="Pfam" id="PF01520">
    <property type="entry name" value="Amidase_3"/>
    <property type="match status" value="1"/>
</dbReference>
<dbReference type="PANTHER" id="PTHR30404">
    <property type="entry name" value="N-ACETYLMURAMOYL-L-ALANINE AMIDASE"/>
    <property type="match status" value="1"/>
</dbReference>
<accession>A0A329LSZ2</accession>
<dbReference type="SUPFAM" id="SSF53187">
    <property type="entry name" value="Zn-dependent exopeptidases"/>
    <property type="match status" value="1"/>
</dbReference>
<dbReference type="EC" id="3.5.1.28" evidence="4"/>
<comment type="caution">
    <text evidence="4">The sequence shown here is derived from an EMBL/GenBank/DDBJ whole genome shotgun (WGS) entry which is preliminary data.</text>
</comment>
<evidence type="ECO:0000256" key="1">
    <source>
        <dbReference type="ARBA" id="ARBA00022801"/>
    </source>
</evidence>
<keyword evidence="2" id="KW-0812">Transmembrane</keyword>
<dbReference type="AlphaFoldDB" id="A0A329LSZ2"/>
<gene>
    <name evidence="4" type="primary">cwlD</name>
    <name evidence="4" type="ORF">DQG23_38240</name>
</gene>
<dbReference type="PANTHER" id="PTHR30404:SF0">
    <property type="entry name" value="N-ACETYLMURAMOYL-L-ALANINE AMIDASE AMIC"/>
    <property type="match status" value="1"/>
</dbReference>
<reference evidence="4 5" key="1">
    <citation type="journal article" date="2009" name="Int. J. Syst. Evol. Microbiol.">
        <title>Paenibacillus contaminans sp. nov., isolated from a contaminated laboratory plate.</title>
        <authorList>
            <person name="Chou J.H."/>
            <person name="Lee J.H."/>
            <person name="Lin M.C."/>
            <person name="Chang P.S."/>
            <person name="Arun A.B."/>
            <person name="Young C.C."/>
            <person name="Chen W.M."/>
        </authorList>
    </citation>
    <scope>NUCLEOTIDE SEQUENCE [LARGE SCALE GENOMIC DNA]</scope>
    <source>
        <strain evidence="4 5">CKOBP-6</strain>
    </source>
</reference>
<protein>
    <submittedName>
        <fullName evidence="4">N-acetylmuramoyl-L-alanine amidase CwlD</fullName>
        <ecNumber evidence="4">3.5.1.28</ecNumber>
    </submittedName>
</protein>
<keyword evidence="2" id="KW-1133">Transmembrane helix</keyword>
<dbReference type="GO" id="GO:0008745">
    <property type="term" value="F:N-acetylmuramoyl-L-alanine amidase activity"/>
    <property type="evidence" value="ECO:0007669"/>
    <property type="project" value="UniProtKB-EC"/>
</dbReference>
<name>A0A329LSZ2_9BACL</name>
<dbReference type="InterPro" id="IPR050695">
    <property type="entry name" value="N-acetylmuramoyl_amidase_3"/>
</dbReference>
<feature type="domain" description="MurNAc-LAA" evidence="3">
    <location>
        <begin position="129"/>
        <end position="240"/>
    </location>
</feature>
<evidence type="ECO:0000313" key="4">
    <source>
        <dbReference type="EMBL" id="RAV10290.1"/>
    </source>
</evidence>
<keyword evidence="5" id="KW-1185">Reference proteome</keyword>